<proteinExistence type="predicted"/>
<evidence type="ECO:0000313" key="3">
    <source>
        <dbReference type="EMBL" id="KZT58614.1"/>
    </source>
</evidence>
<organism evidence="3 4">
    <name type="scientific">Calocera cornea HHB12733</name>
    <dbReference type="NCBI Taxonomy" id="1353952"/>
    <lineage>
        <taxon>Eukaryota</taxon>
        <taxon>Fungi</taxon>
        <taxon>Dikarya</taxon>
        <taxon>Basidiomycota</taxon>
        <taxon>Agaricomycotina</taxon>
        <taxon>Dacrymycetes</taxon>
        <taxon>Dacrymycetales</taxon>
        <taxon>Dacrymycetaceae</taxon>
        <taxon>Calocera</taxon>
    </lineage>
</organism>
<keyword evidence="4" id="KW-1185">Reference proteome</keyword>
<feature type="transmembrane region" description="Helical" evidence="2">
    <location>
        <begin position="188"/>
        <end position="206"/>
    </location>
</feature>
<feature type="transmembrane region" description="Helical" evidence="2">
    <location>
        <begin position="656"/>
        <end position="683"/>
    </location>
</feature>
<feature type="region of interest" description="Disordered" evidence="1">
    <location>
        <begin position="1"/>
        <end position="106"/>
    </location>
</feature>
<dbReference type="Proteomes" id="UP000076842">
    <property type="component" value="Unassembled WGS sequence"/>
</dbReference>
<name>A0A165GXH8_9BASI</name>
<evidence type="ECO:0000313" key="4">
    <source>
        <dbReference type="Proteomes" id="UP000076842"/>
    </source>
</evidence>
<dbReference type="InParanoid" id="A0A165GXH8"/>
<protein>
    <submittedName>
        <fullName evidence="3">Uncharacterized protein</fullName>
    </submittedName>
</protein>
<evidence type="ECO:0000256" key="1">
    <source>
        <dbReference type="SAM" id="MobiDB-lite"/>
    </source>
</evidence>
<dbReference type="AlphaFoldDB" id="A0A165GXH8"/>
<evidence type="ECO:0000256" key="2">
    <source>
        <dbReference type="SAM" id="Phobius"/>
    </source>
</evidence>
<sequence>MSHRSADTESQQLLDGVSSAMSQLTFNDDSSQEVVRMRRLPAEGGHTPSHSLPTSPEALAFLPASERPGPGDRTTSQQTGNDSGSSQEHDVKPTPSTPPRRPRLANNWWSSVSQGFEREGSKINGVMSIRIPFTNQFLRFKIFRWWFSFDGLTMVGIIILYTILALFAWNSTRADHTNAFVLPSTDSIFIITTLSTAGTTLIGMLVGSALESVRWRKAVTGVHAATFLGLSSATGVQGKLSLLQSRSVAWSTKVWVLIVFAFAGVNYLLSNILTVGLQSAVIFEVTYWDFNTMSGIGPCIPYDMTAILYPTQTNMSVRIGFSYDSFTSDPTQVFPITANLSQLPGSHNVPTPLRTLCDDGCFAYLLPGTVAQVVTSGPQPPPGHAYCNQANLEECVTPPYVFDADGLPNLLACNPSNDPTDTLCVANAVLDDRKSPNRSTYSTLNTNLTAWEKFNISDTLRTQGPAAMLYFEPFTFDGFAAASNMTACQGFTATPYAINVCYKEIDDSSIAIGWATCGPAFQTCSLNDSSWSESLTSSTIMSLEQRYVGAVHSLPTGSINSIEDFESPAPLTLNSTAFFTVVANVFSQGTAITNLIYNIATSPDLARFGADLRMRDLLTCTYALGASQIQVDAPLGAAVPWNNAGQAGINIARDRVILSLTSIIIFAVFAALTLIVCALMFAYASSGITPNNSDFGEIDIATRASRLQLFDGLSNADNKEVVEKIAKEYVWIGESDDGRSVEMSTERLAPLQLRKSYV</sequence>
<keyword evidence="2" id="KW-0472">Membrane</keyword>
<feature type="transmembrane region" description="Helical" evidence="2">
    <location>
        <begin position="248"/>
        <end position="269"/>
    </location>
</feature>
<keyword evidence="2" id="KW-1133">Transmembrane helix</keyword>
<dbReference type="OrthoDB" id="3349657at2759"/>
<accession>A0A165GXH8</accession>
<gene>
    <name evidence="3" type="ORF">CALCODRAFT_508067</name>
</gene>
<feature type="compositionally biased region" description="Polar residues" evidence="1">
    <location>
        <begin position="73"/>
        <end position="86"/>
    </location>
</feature>
<feature type="compositionally biased region" description="Polar residues" evidence="1">
    <location>
        <begin position="8"/>
        <end position="33"/>
    </location>
</feature>
<feature type="transmembrane region" description="Helical" evidence="2">
    <location>
        <begin position="145"/>
        <end position="168"/>
    </location>
</feature>
<reference evidence="3 4" key="1">
    <citation type="journal article" date="2016" name="Mol. Biol. Evol.">
        <title>Comparative Genomics of Early-Diverging Mushroom-Forming Fungi Provides Insights into the Origins of Lignocellulose Decay Capabilities.</title>
        <authorList>
            <person name="Nagy L.G."/>
            <person name="Riley R."/>
            <person name="Tritt A."/>
            <person name="Adam C."/>
            <person name="Daum C."/>
            <person name="Floudas D."/>
            <person name="Sun H."/>
            <person name="Yadav J.S."/>
            <person name="Pangilinan J."/>
            <person name="Larsson K.H."/>
            <person name="Matsuura K."/>
            <person name="Barry K."/>
            <person name="Labutti K."/>
            <person name="Kuo R."/>
            <person name="Ohm R.A."/>
            <person name="Bhattacharya S.S."/>
            <person name="Shirouzu T."/>
            <person name="Yoshinaga Y."/>
            <person name="Martin F.M."/>
            <person name="Grigoriev I.V."/>
            <person name="Hibbett D.S."/>
        </authorList>
    </citation>
    <scope>NUCLEOTIDE SEQUENCE [LARGE SCALE GENOMIC DNA]</scope>
    <source>
        <strain evidence="3 4">HHB12733</strain>
    </source>
</reference>
<keyword evidence="2" id="KW-0812">Transmembrane</keyword>
<dbReference type="EMBL" id="KV423949">
    <property type="protein sequence ID" value="KZT58614.1"/>
    <property type="molecule type" value="Genomic_DNA"/>
</dbReference>